<reference evidence="2" key="1">
    <citation type="journal article" date="2019" name="Int. J. Syst. Evol. Microbiol.">
        <title>The Global Catalogue of Microorganisms (GCM) 10K type strain sequencing project: providing services to taxonomists for standard genome sequencing and annotation.</title>
        <authorList>
            <consortium name="The Broad Institute Genomics Platform"/>
            <consortium name="The Broad Institute Genome Sequencing Center for Infectious Disease"/>
            <person name="Wu L."/>
            <person name="Ma J."/>
        </authorList>
    </citation>
    <scope>NUCLEOTIDE SEQUENCE [LARGE SCALE GENOMIC DNA]</scope>
    <source>
        <strain evidence="2">JCM 14969</strain>
    </source>
</reference>
<dbReference type="Proteomes" id="UP001500393">
    <property type="component" value="Unassembled WGS sequence"/>
</dbReference>
<evidence type="ECO:0000313" key="1">
    <source>
        <dbReference type="EMBL" id="GAA1588332.1"/>
    </source>
</evidence>
<comment type="caution">
    <text evidence="1">The sequence shown here is derived from an EMBL/GenBank/DDBJ whole genome shotgun (WGS) entry which is preliminary data.</text>
</comment>
<protein>
    <recommendedName>
        <fullName evidence="3">DUF4192 family protein</fullName>
    </recommendedName>
</protein>
<keyword evidence="2" id="KW-1185">Reference proteome</keyword>
<proteinExistence type="predicted"/>
<sequence>MDNADPAAKRRHFTGMTFTDLPRNWTDLPLTDPTLAADVVDLYVTEGDRRSGVFSAILCDREARFIASIHLDLPDYADSPPTDTCEEVLDPVIPALQLRPDGALLLAIGRPGPATALPIDLEWSQAAAHLCRLADIRLLGFYVAVPGHVYLTQLTAPARELAHATSTEVDLTPGPMGF</sequence>
<accession>A0ABP4PTQ6</accession>
<gene>
    <name evidence="1" type="ORF">GCM10009789_47320</name>
</gene>
<organism evidence="1 2">
    <name type="scientific">Kribbella sancticallisti</name>
    <dbReference type="NCBI Taxonomy" id="460087"/>
    <lineage>
        <taxon>Bacteria</taxon>
        <taxon>Bacillati</taxon>
        <taxon>Actinomycetota</taxon>
        <taxon>Actinomycetes</taxon>
        <taxon>Propionibacteriales</taxon>
        <taxon>Kribbellaceae</taxon>
        <taxon>Kribbella</taxon>
    </lineage>
</organism>
<evidence type="ECO:0000313" key="2">
    <source>
        <dbReference type="Proteomes" id="UP001500393"/>
    </source>
</evidence>
<dbReference type="EMBL" id="BAAAOS010000032">
    <property type="protein sequence ID" value="GAA1588332.1"/>
    <property type="molecule type" value="Genomic_DNA"/>
</dbReference>
<name>A0ABP4PTQ6_9ACTN</name>
<evidence type="ECO:0008006" key="3">
    <source>
        <dbReference type="Google" id="ProtNLM"/>
    </source>
</evidence>